<keyword evidence="1 5" id="KW-0479">Metal-binding</keyword>
<dbReference type="SMART" id="SM00356">
    <property type="entry name" value="ZnF_C3H1"/>
    <property type="match status" value="3"/>
</dbReference>
<dbReference type="PANTHER" id="PTHR12547:SF18">
    <property type="entry name" value="PROTEIN TIS11"/>
    <property type="match status" value="1"/>
</dbReference>
<feature type="zinc finger region" description="C3H1-type" evidence="5">
    <location>
        <begin position="402"/>
        <end position="428"/>
    </location>
</feature>
<dbReference type="EMBL" id="AEYI02001607">
    <property type="protein sequence ID" value="KFG35290.1"/>
    <property type="molecule type" value="Genomic_DNA"/>
</dbReference>
<feature type="compositionally biased region" description="Basic and acidic residues" evidence="6">
    <location>
        <begin position="160"/>
        <end position="187"/>
    </location>
</feature>
<evidence type="ECO:0000256" key="2">
    <source>
        <dbReference type="ARBA" id="ARBA00022737"/>
    </source>
</evidence>
<feature type="zinc finger region" description="C3H1-type" evidence="5">
    <location>
        <begin position="365"/>
        <end position="393"/>
    </location>
</feature>
<feature type="region of interest" description="Disordered" evidence="6">
    <location>
        <begin position="715"/>
        <end position="737"/>
    </location>
</feature>
<proteinExistence type="predicted"/>
<gene>
    <name evidence="8" type="ORF">TGP89_294840</name>
</gene>
<dbReference type="SUPFAM" id="SSF90229">
    <property type="entry name" value="CCCH zinc finger"/>
    <property type="match status" value="3"/>
</dbReference>
<organism evidence="8 9">
    <name type="scientific">Toxoplasma gondii p89</name>
    <dbReference type="NCBI Taxonomy" id="943119"/>
    <lineage>
        <taxon>Eukaryota</taxon>
        <taxon>Sar</taxon>
        <taxon>Alveolata</taxon>
        <taxon>Apicomplexa</taxon>
        <taxon>Conoidasida</taxon>
        <taxon>Coccidia</taxon>
        <taxon>Eucoccidiorida</taxon>
        <taxon>Eimeriorina</taxon>
        <taxon>Sarcocystidae</taxon>
        <taxon>Toxoplasma</taxon>
    </lineage>
</organism>
<dbReference type="PROSITE" id="PS50103">
    <property type="entry name" value="ZF_C3H1"/>
    <property type="match status" value="3"/>
</dbReference>
<feature type="compositionally biased region" description="Polar residues" evidence="6">
    <location>
        <begin position="188"/>
        <end position="207"/>
    </location>
</feature>
<dbReference type="Proteomes" id="UP000028828">
    <property type="component" value="Unassembled WGS sequence"/>
</dbReference>
<feature type="compositionally biased region" description="Basic and acidic residues" evidence="6">
    <location>
        <begin position="227"/>
        <end position="238"/>
    </location>
</feature>
<feature type="zinc finger region" description="C3H1-type" evidence="5">
    <location>
        <begin position="329"/>
        <end position="357"/>
    </location>
</feature>
<feature type="compositionally biased region" description="Basic and acidic residues" evidence="6">
    <location>
        <begin position="1"/>
        <end position="10"/>
    </location>
</feature>
<reference evidence="8 9" key="1">
    <citation type="submission" date="2014-03" db="EMBL/GenBank/DDBJ databases">
        <authorList>
            <person name="Sibley D."/>
            <person name="Venepally P."/>
            <person name="Karamycheva S."/>
            <person name="Hadjithomas M."/>
            <person name="Khan A."/>
            <person name="Brunk B."/>
            <person name="Roos D."/>
            <person name="Caler E."/>
            <person name="Lorenzi H."/>
        </authorList>
    </citation>
    <scope>NUCLEOTIDE SEQUENCE [LARGE SCALE GENOMIC DNA]</scope>
    <source>
        <strain evidence="9">p89</strain>
    </source>
</reference>
<feature type="region of interest" description="Disordered" evidence="6">
    <location>
        <begin position="432"/>
        <end position="520"/>
    </location>
</feature>
<feature type="compositionally biased region" description="Low complexity" evidence="6">
    <location>
        <begin position="451"/>
        <end position="466"/>
    </location>
</feature>
<protein>
    <submittedName>
        <fullName evidence="8">Zinc finger (CCCH type) motif-containing protein</fullName>
    </submittedName>
</protein>
<feature type="compositionally biased region" description="Low complexity" evidence="6">
    <location>
        <begin position="477"/>
        <end position="489"/>
    </location>
</feature>
<dbReference type="PANTHER" id="PTHR12547">
    <property type="entry name" value="CCCH ZINC FINGER/TIS11-RELATED"/>
    <property type="match status" value="1"/>
</dbReference>
<name>A0A086JT22_TOXGO</name>
<feature type="domain" description="C3H1-type" evidence="7">
    <location>
        <begin position="402"/>
        <end position="428"/>
    </location>
</feature>
<dbReference type="OrthoDB" id="330598at2759"/>
<feature type="domain" description="C3H1-type" evidence="7">
    <location>
        <begin position="329"/>
        <end position="357"/>
    </location>
</feature>
<accession>A0A086JT22</accession>
<dbReference type="InterPro" id="IPR000571">
    <property type="entry name" value="Znf_CCCH"/>
</dbReference>
<dbReference type="Pfam" id="PF00642">
    <property type="entry name" value="zf-CCCH"/>
    <property type="match status" value="1"/>
</dbReference>
<feature type="region of interest" description="Disordered" evidence="6">
    <location>
        <begin position="1118"/>
        <end position="1152"/>
    </location>
</feature>
<feature type="domain" description="C3H1-type" evidence="7">
    <location>
        <begin position="365"/>
        <end position="393"/>
    </location>
</feature>
<evidence type="ECO:0000259" key="7">
    <source>
        <dbReference type="PROSITE" id="PS50103"/>
    </source>
</evidence>
<evidence type="ECO:0000256" key="4">
    <source>
        <dbReference type="ARBA" id="ARBA00022833"/>
    </source>
</evidence>
<keyword evidence="2" id="KW-0677">Repeat</keyword>
<dbReference type="AlphaFoldDB" id="A0A086JT22"/>
<feature type="compositionally biased region" description="Basic residues" evidence="6">
    <location>
        <begin position="107"/>
        <end position="117"/>
    </location>
</feature>
<evidence type="ECO:0000256" key="6">
    <source>
        <dbReference type="SAM" id="MobiDB-lite"/>
    </source>
</evidence>
<evidence type="ECO:0000313" key="9">
    <source>
        <dbReference type="Proteomes" id="UP000028828"/>
    </source>
</evidence>
<keyword evidence="3 5" id="KW-0863">Zinc-finger</keyword>
<dbReference type="InterPro" id="IPR036855">
    <property type="entry name" value="Znf_CCCH_sf"/>
</dbReference>
<dbReference type="InterPro" id="IPR045877">
    <property type="entry name" value="ZFP36-like"/>
</dbReference>
<feature type="compositionally biased region" description="Polar residues" evidence="6">
    <location>
        <begin position="1140"/>
        <end position="1152"/>
    </location>
</feature>
<sequence>MVETVGRQEEAGGSPCDESSEPSAAAGEAANRGGHTGERIDVYGPTRGCGAARSRLLKSVDEGVAGSPSPRQASGEGSGAADPPSEAEDRAHVCRRRSASGGAPKSGRQRTRRRKKKDKGETRSEGQAEQRPGPGAENEPAESSAEVRQHPACRQNVGSAHDEVGVSDKRERLPSDTNVRSREEKETTSSQKTDGIRSKASNGGTETPESREQNDSKPVAATSTGEARMRAERQREQAVESSAGHSEIPRIRVLRDTDDAPIAQTGEHNDREADGGSPQPSSSGEDSRKAMDQDESDGERALASSSERGDSSDSVTGPPVRLVRAYSQYYKTKMCVYVVQGRACARDSKCVYAHSERELREPPNLEKTRLCPVLKQTGACPNSDFCAYAHSAVELRHTVTVFKTKICHMWNKGKCGAGPACRHAHGLEELKRHRQRSQQELVALSRGSNLQGASSGSAGVQGGSCQSEEEATQVERGGMSSSSASSGESGDAHSAAKDASNGRAKEEVETPELEPIKDAVVPAVPLASAKGRSEKKPIQSDRVVAPTKERRIMEGCRQAVAGTDGPGQQRVVTLEPEKSYVGFVAQTKGREDRKAQVAGGGSRKVSSQRLREGVCEAQGRRMQLGRQHGDGLRGYVSDREVKTYHSSRESGPALAPQKGRARNLSGCTGVNALEVPGREREIAAESRRQPTLSPLEQVLASSELHLPWMPPPPGRSGPPMQMTEQVPTRQAHPPRVPWPVGAENGETWRETPEPVPAALTHYLSALLALQDPEFSNQKGQNSRGVEESVSGMRRRLSSMSLNQSVAPFSRAAAGGSAFQRATPRPEHPNFCDPLESVNRSLHHSSTAHQRQAEQGALLQLLLGCRAEDLAGGATHRMASGAESRTQQLPAPLYREAHSRTARGFSESRSPRNWLVRTEELESLHFSSSLASGRGTRKSSVPSFALSNSTAAGLLELLSRSEAGGPGQPSLESRSSDAGAAFPLADGGFWGLRSDGATGVLDSASRDEGENHAYTIPRLLMMKGDSELKDSVQYFLSTVAPRASGRSTQGSGLQDYSLQVTRAAEVSGSQQGLLAMPHSTATSPDDRFCCGSAPPVGAYFPQPASVGGRRTVVAEQSPLPTGVTVPFPALPEGNGERSADTEGTSWARQGNWH</sequence>
<evidence type="ECO:0000313" key="8">
    <source>
        <dbReference type="EMBL" id="KFG35290.1"/>
    </source>
</evidence>
<feature type="region of interest" description="Disordered" evidence="6">
    <location>
        <begin position="1"/>
        <end position="318"/>
    </location>
</feature>
<evidence type="ECO:0000256" key="5">
    <source>
        <dbReference type="PROSITE-ProRule" id="PRU00723"/>
    </source>
</evidence>
<feature type="compositionally biased region" description="Low complexity" evidence="6">
    <location>
        <begin position="21"/>
        <end position="30"/>
    </location>
</feature>
<feature type="compositionally biased region" description="Basic and acidic residues" evidence="6">
    <location>
        <begin position="247"/>
        <end position="258"/>
    </location>
</feature>
<evidence type="ECO:0000256" key="3">
    <source>
        <dbReference type="ARBA" id="ARBA00022771"/>
    </source>
</evidence>
<dbReference type="GO" id="GO:0003729">
    <property type="term" value="F:mRNA binding"/>
    <property type="evidence" value="ECO:0007669"/>
    <property type="project" value="InterPro"/>
</dbReference>
<keyword evidence="4 5" id="KW-0862">Zinc</keyword>
<evidence type="ECO:0000256" key="1">
    <source>
        <dbReference type="ARBA" id="ARBA00022723"/>
    </source>
</evidence>
<feature type="compositionally biased region" description="Basic and acidic residues" evidence="6">
    <location>
        <begin position="118"/>
        <end position="128"/>
    </location>
</feature>
<dbReference type="VEuPathDB" id="ToxoDB:TGP89_294840"/>
<comment type="caution">
    <text evidence="8">The sequence shown here is derived from an EMBL/GenBank/DDBJ whole genome shotgun (WGS) entry which is preliminary data.</text>
</comment>
<dbReference type="GO" id="GO:0008270">
    <property type="term" value="F:zinc ion binding"/>
    <property type="evidence" value="ECO:0007669"/>
    <property type="project" value="UniProtKB-KW"/>
</dbReference>
<dbReference type="Gene3D" id="4.10.1000.10">
    <property type="entry name" value="Zinc finger, CCCH-type"/>
    <property type="match status" value="3"/>
</dbReference>